<dbReference type="Proteomes" id="UP000694621">
    <property type="component" value="Unplaced"/>
</dbReference>
<protein>
    <submittedName>
        <fullName evidence="2">Uncharacterized protein</fullName>
    </submittedName>
</protein>
<feature type="signal peptide" evidence="1">
    <location>
        <begin position="1"/>
        <end position="30"/>
    </location>
</feature>
<evidence type="ECO:0000256" key="1">
    <source>
        <dbReference type="SAM" id="SignalP"/>
    </source>
</evidence>
<proteinExistence type="predicted"/>
<feature type="chain" id="PRO_5034795768" evidence="1">
    <location>
        <begin position="31"/>
        <end position="56"/>
    </location>
</feature>
<evidence type="ECO:0000313" key="3">
    <source>
        <dbReference type="Proteomes" id="UP000694621"/>
    </source>
</evidence>
<keyword evidence="1" id="KW-0732">Signal</keyword>
<dbReference type="Ensembl" id="ENSAMXT00005022591.1">
    <property type="protein sequence ID" value="ENSAMXP00005020433.1"/>
    <property type="gene ID" value="ENSAMXG00005010586.1"/>
</dbReference>
<name>A0A8B9JEL8_ASTMX</name>
<dbReference type="AlphaFoldDB" id="A0A8B9JEL8"/>
<organism evidence="2 3">
    <name type="scientific">Astyanax mexicanus</name>
    <name type="common">Blind cave fish</name>
    <name type="synonym">Astyanax fasciatus mexicanus</name>
    <dbReference type="NCBI Taxonomy" id="7994"/>
    <lineage>
        <taxon>Eukaryota</taxon>
        <taxon>Metazoa</taxon>
        <taxon>Chordata</taxon>
        <taxon>Craniata</taxon>
        <taxon>Vertebrata</taxon>
        <taxon>Euteleostomi</taxon>
        <taxon>Actinopterygii</taxon>
        <taxon>Neopterygii</taxon>
        <taxon>Teleostei</taxon>
        <taxon>Ostariophysi</taxon>
        <taxon>Characiformes</taxon>
        <taxon>Characoidei</taxon>
        <taxon>Acestrorhamphidae</taxon>
        <taxon>Acestrorhamphinae</taxon>
        <taxon>Astyanax</taxon>
    </lineage>
</organism>
<reference evidence="2" key="1">
    <citation type="submission" date="2025-08" db="UniProtKB">
        <authorList>
            <consortium name="Ensembl"/>
        </authorList>
    </citation>
    <scope>IDENTIFICATION</scope>
</reference>
<evidence type="ECO:0000313" key="2">
    <source>
        <dbReference type="Ensembl" id="ENSAMXP00005020433.1"/>
    </source>
</evidence>
<sequence length="56" mass="5924">MKLYAGGDTHAIPPKVTLCSFLSLISLALCFCSAPVIPCPRSLGLPSPFNHEGKSH</sequence>
<accession>A0A8B9JEL8</accession>